<organism evidence="1 2">
    <name type="scientific">Massilia aquatica</name>
    <dbReference type="NCBI Taxonomy" id="2609000"/>
    <lineage>
        <taxon>Bacteria</taxon>
        <taxon>Pseudomonadati</taxon>
        <taxon>Pseudomonadota</taxon>
        <taxon>Betaproteobacteria</taxon>
        <taxon>Burkholderiales</taxon>
        <taxon>Oxalobacteraceae</taxon>
        <taxon>Telluria group</taxon>
        <taxon>Massilia</taxon>
    </lineage>
</organism>
<name>A0ABX0MHH9_9BURK</name>
<dbReference type="Proteomes" id="UP000819052">
    <property type="component" value="Unassembled WGS sequence"/>
</dbReference>
<keyword evidence="2" id="KW-1185">Reference proteome</keyword>
<evidence type="ECO:0000313" key="1">
    <source>
        <dbReference type="EMBL" id="NHZ42949.1"/>
    </source>
</evidence>
<proteinExistence type="predicted"/>
<dbReference type="RefSeq" id="WP_167078943.1">
    <property type="nucleotide sequence ID" value="NZ_VVIW01000016.1"/>
</dbReference>
<gene>
    <name evidence="1" type="ORF">F1609_22635</name>
</gene>
<accession>A0ABX0MHH9</accession>
<evidence type="ECO:0000313" key="2">
    <source>
        <dbReference type="Proteomes" id="UP000819052"/>
    </source>
</evidence>
<reference evidence="1 2" key="1">
    <citation type="submission" date="2019-09" db="EMBL/GenBank/DDBJ databases">
        <title>Taxonomy of Antarctic Massilia spp.: description of Massilia rubra sp. nov., Massilia aquatica sp. nov., Massilia mucilaginosa sp. nov., Massilia frigida sp. nov. isolated from streams, lakes and regoliths.</title>
        <authorList>
            <person name="Holochova P."/>
            <person name="Sedlacek I."/>
            <person name="Kralova S."/>
            <person name="Maslanova I."/>
            <person name="Busse H.-J."/>
            <person name="Stankova E."/>
            <person name="Vrbovska V."/>
            <person name="Kovarovic V."/>
            <person name="Bartak M."/>
            <person name="Svec P."/>
            <person name="Pantucek R."/>
        </authorList>
    </citation>
    <scope>NUCLEOTIDE SEQUENCE [LARGE SCALE GENOMIC DNA]</scope>
    <source>
        <strain evidence="1 2">CCM 8693</strain>
    </source>
</reference>
<comment type="caution">
    <text evidence="1">The sequence shown here is derived from an EMBL/GenBank/DDBJ whole genome shotgun (WGS) entry which is preliminary data.</text>
</comment>
<dbReference type="EMBL" id="VVIW01000016">
    <property type="protein sequence ID" value="NHZ42949.1"/>
    <property type="molecule type" value="Genomic_DNA"/>
</dbReference>
<protein>
    <submittedName>
        <fullName evidence="1">Uncharacterized protein</fullName>
    </submittedName>
</protein>
<sequence>MSDRLLIVESLRIAALKGSDVCSLLEEIRTSVSPGAFNSFTAMSYLMEAFNLSLVQVRELSGAYYLGGQVYSDEKIEEMIYPLIKGAIDS</sequence>